<accession>A0ABR7HLJ6</accession>
<gene>
    <name evidence="2" type="ORF">H8R91_07760</name>
</gene>
<dbReference type="RefSeq" id="WP_186935517.1">
    <property type="nucleotide sequence ID" value="NZ_JACOPS010000003.1"/>
</dbReference>
<evidence type="ECO:0000259" key="1">
    <source>
        <dbReference type="Pfam" id="PF14397"/>
    </source>
</evidence>
<evidence type="ECO:0000313" key="2">
    <source>
        <dbReference type="EMBL" id="MBC5728414.1"/>
    </source>
</evidence>
<dbReference type="Gene3D" id="3.30.470.20">
    <property type="entry name" value="ATP-grasp fold, B domain"/>
    <property type="match status" value="1"/>
</dbReference>
<dbReference type="Pfam" id="PF14397">
    <property type="entry name" value="ATPgrasp_ST"/>
    <property type="match status" value="1"/>
</dbReference>
<keyword evidence="2" id="KW-0436">Ligase</keyword>
<organism evidence="2 3">
    <name type="scientific">Ruminococcus intestinalis</name>
    <dbReference type="NCBI Taxonomy" id="2763066"/>
    <lineage>
        <taxon>Bacteria</taxon>
        <taxon>Bacillati</taxon>
        <taxon>Bacillota</taxon>
        <taxon>Clostridia</taxon>
        <taxon>Eubacteriales</taxon>
        <taxon>Oscillospiraceae</taxon>
        <taxon>Ruminococcus</taxon>
    </lineage>
</organism>
<keyword evidence="3" id="KW-1185">Reference proteome</keyword>
<name>A0ABR7HLJ6_9FIRM</name>
<proteinExistence type="predicted"/>
<dbReference type="InterPro" id="IPR039523">
    <property type="entry name" value="RimK-rel_E_lig_ATP-grasp"/>
</dbReference>
<protein>
    <submittedName>
        <fullName evidence="2">Carboxylate--amine ligase</fullName>
    </submittedName>
</protein>
<sequence length="340" mass="38988">MRIGYFFRVCSGATFSKLSGAINTVHTKSGKNKAGIFFDMVGCFFKYRAGYNDYVLFEYYNMTADQRKTYMTRFKNKRFMLMQNDLTSAEIFNDKRLFDTRFAKYLGRRVLVIEEKITLEQFSEFIKPWDVFIAKPAFGECGKGIERLVKADFKSDEEFYNYVFDKENEFGVLEEAIKQHPDVSKIYPHSINCLRIATLVVDGKPNILYAVFKTGNNGKFVDNLENGGFACHFDLDTGTVTGPGHTSDMEIAYEHPYSGIKFKGFKIPYCEEVKELVKKAALEEPEFKYCGWDVCISENGPAIIEGNDYAAYDFPQLPDEDTPKVGLISIIKQYIPDLKL</sequence>
<dbReference type="SUPFAM" id="SSF56059">
    <property type="entry name" value="Glutathione synthetase ATP-binding domain-like"/>
    <property type="match status" value="1"/>
</dbReference>
<evidence type="ECO:0000313" key="3">
    <source>
        <dbReference type="Proteomes" id="UP000636755"/>
    </source>
</evidence>
<dbReference type="Proteomes" id="UP000636755">
    <property type="component" value="Unassembled WGS sequence"/>
</dbReference>
<dbReference type="GO" id="GO:0016874">
    <property type="term" value="F:ligase activity"/>
    <property type="evidence" value="ECO:0007669"/>
    <property type="project" value="UniProtKB-KW"/>
</dbReference>
<dbReference type="EMBL" id="JACOPS010000003">
    <property type="protein sequence ID" value="MBC5728414.1"/>
    <property type="molecule type" value="Genomic_DNA"/>
</dbReference>
<comment type="caution">
    <text evidence="2">The sequence shown here is derived from an EMBL/GenBank/DDBJ whole genome shotgun (WGS) entry which is preliminary data.</text>
</comment>
<reference evidence="2 3" key="1">
    <citation type="submission" date="2020-08" db="EMBL/GenBank/DDBJ databases">
        <title>Genome public.</title>
        <authorList>
            <person name="Liu C."/>
            <person name="Sun Q."/>
        </authorList>
    </citation>
    <scope>NUCLEOTIDE SEQUENCE [LARGE SCALE GENOMIC DNA]</scope>
    <source>
        <strain evidence="2 3">NSJ-71</strain>
    </source>
</reference>
<feature type="domain" description="Alpha-L-glutamate ligase-related protein ATP-grasp" evidence="1">
    <location>
        <begin position="76"/>
        <end position="320"/>
    </location>
</feature>